<feature type="non-terminal residue" evidence="1">
    <location>
        <position position="80"/>
    </location>
</feature>
<evidence type="ECO:0000313" key="1">
    <source>
        <dbReference type="EMBL" id="PFW96942.1"/>
    </source>
</evidence>
<proteinExistence type="predicted"/>
<organism evidence="1 2">
    <name type="scientific">Stylophora pistillata</name>
    <name type="common">Smooth cauliflower coral</name>
    <dbReference type="NCBI Taxonomy" id="50429"/>
    <lineage>
        <taxon>Eukaryota</taxon>
        <taxon>Metazoa</taxon>
        <taxon>Cnidaria</taxon>
        <taxon>Anthozoa</taxon>
        <taxon>Hexacorallia</taxon>
        <taxon>Scleractinia</taxon>
        <taxon>Astrocoeniina</taxon>
        <taxon>Pocilloporidae</taxon>
        <taxon>Stylophora</taxon>
    </lineage>
</organism>
<name>A0A2B4PX82_STYPI</name>
<reference evidence="2" key="1">
    <citation type="journal article" date="2017" name="bioRxiv">
        <title>Comparative analysis of the genomes of Stylophora pistillata and Acropora digitifera provides evidence for extensive differences between species of corals.</title>
        <authorList>
            <person name="Voolstra C.R."/>
            <person name="Li Y."/>
            <person name="Liew Y.J."/>
            <person name="Baumgarten S."/>
            <person name="Zoccola D."/>
            <person name="Flot J.-F."/>
            <person name="Tambutte S."/>
            <person name="Allemand D."/>
            <person name="Aranda M."/>
        </authorList>
    </citation>
    <scope>NUCLEOTIDE SEQUENCE [LARGE SCALE GENOMIC DNA]</scope>
</reference>
<gene>
    <name evidence="1" type="ORF">AWC38_SpisGene25726</name>
</gene>
<dbReference type="Proteomes" id="UP000225706">
    <property type="component" value="Unassembled WGS sequence"/>
</dbReference>
<dbReference type="EMBL" id="LSMT01005459">
    <property type="protein sequence ID" value="PFW96942.1"/>
    <property type="molecule type" value="Genomic_DNA"/>
</dbReference>
<feature type="non-terminal residue" evidence="1">
    <location>
        <position position="1"/>
    </location>
</feature>
<accession>A0A2B4PX82</accession>
<evidence type="ECO:0000313" key="2">
    <source>
        <dbReference type="Proteomes" id="UP000225706"/>
    </source>
</evidence>
<protein>
    <submittedName>
        <fullName evidence="1">Uncharacterized protein</fullName>
    </submittedName>
</protein>
<sequence length="80" mass="8959">RCSPTATRKDSMQWETNFVNPKQESASLLTSRMTALLVTPGLVLAQEVCMMAPILVETRQHTSVIMEKSTSKPWGTSWFS</sequence>
<dbReference type="AlphaFoldDB" id="A0A2B4PX82"/>
<comment type="caution">
    <text evidence="1">The sequence shown here is derived from an EMBL/GenBank/DDBJ whole genome shotgun (WGS) entry which is preliminary data.</text>
</comment>
<keyword evidence="2" id="KW-1185">Reference proteome</keyword>